<protein>
    <submittedName>
        <fullName evidence="2">TraE family protein</fullName>
    </submittedName>
</protein>
<evidence type="ECO:0000256" key="1">
    <source>
        <dbReference type="SAM" id="Phobius"/>
    </source>
</evidence>
<dbReference type="Pfam" id="PF05309">
    <property type="entry name" value="TraE"/>
    <property type="match status" value="1"/>
</dbReference>
<dbReference type="InterPro" id="IPR007973">
    <property type="entry name" value="Pilus_assembly_TraE"/>
</dbReference>
<reference evidence="2 3" key="1">
    <citation type="submission" date="2016-06" db="EMBL/GenBank/DDBJ databases">
        <authorList>
            <person name="Kjaerup R.B."/>
            <person name="Dalgaard T.S."/>
            <person name="Juul-Madsen H.R."/>
        </authorList>
    </citation>
    <scope>NUCLEOTIDE SEQUENCE [LARGE SCALE GENOMIC DNA]</scope>
    <source>
        <strain evidence="2 3">GCSL-Mp3</strain>
    </source>
</reference>
<proteinExistence type="predicted"/>
<accession>A0A1B8HMK1</accession>
<organism evidence="2 3">
    <name type="scientific">Morganella psychrotolerans</name>
    <dbReference type="NCBI Taxonomy" id="368603"/>
    <lineage>
        <taxon>Bacteria</taxon>
        <taxon>Pseudomonadati</taxon>
        <taxon>Pseudomonadota</taxon>
        <taxon>Gammaproteobacteria</taxon>
        <taxon>Enterobacterales</taxon>
        <taxon>Morganellaceae</taxon>
        <taxon>Morganella</taxon>
    </lineage>
</organism>
<name>A0A1B8HMK1_9GAMM</name>
<keyword evidence="1" id="KW-0812">Transmembrane</keyword>
<evidence type="ECO:0000313" key="2">
    <source>
        <dbReference type="EMBL" id="OBU10491.1"/>
    </source>
</evidence>
<dbReference type="GeneID" id="79718814"/>
<keyword evidence="1" id="KW-0472">Membrane</keyword>
<sequence>MKSQDFKKGLLNMKGENTTLKLVLVVSIMCIGILSTTLMNRSQIVTIVPPNLTETTWLDEKTAGQPYMQAWAIYLANSMGNATPDSVDMLKKSIGPFLDAGIYSQVMKRIDDQIDQIKRDRISLSFTPTRVYHDPKAPGTYFVEGSQGLEGITGNPIVKSVTFQMSIDVKGYRPVLTFINIKQGKAELPSDKKGDK</sequence>
<feature type="transmembrane region" description="Helical" evidence="1">
    <location>
        <begin position="20"/>
        <end position="39"/>
    </location>
</feature>
<dbReference type="Proteomes" id="UP000092247">
    <property type="component" value="Unassembled WGS sequence"/>
</dbReference>
<dbReference type="AlphaFoldDB" id="A0A1B8HMK1"/>
<dbReference type="RefSeq" id="WP_067421645.1">
    <property type="nucleotide sequence ID" value="NZ_LZEX01000003.1"/>
</dbReference>
<gene>
    <name evidence="2" type="ORF">AYY17_15175</name>
</gene>
<comment type="caution">
    <text evidence="2">The sequence shown here is derived from an EMBL/GenBank/DDBJ whole genome shotgun (WGS) entry which is preliminary data.</text>
</comment>
<dbReference type="EMBL" id="LZEX01000003">
    <property type="protein sequence ID" value="OBU10491.1"/>
    <property type="molecule type" value="Genomic_DNA"/>
</dbReference>
<evidence type="ECO:0000313" key="3">
    <source>
        <dbReference type="Proteomes" id="UP000092247"/>
    </source>
</evidence>
<keyword evidence="1" id="KW-1133">Transmembrane helix</keyword>